<dbReference type="PANTHER" id="PTHR10566:SF113">
    <property type="entry name" value="PROTEIN ACTIVITY OF BC1 COMPLEX KINASE 7, CHLOROPLASTIC"/>
    <property type="match status" value="1"/>
</dbReference>
<dbReference type="InterPro" id="IPR034646">
    <property type="entry name" value="ADCK3_dom"/>
</dbReference>
<name>A0A1D8QWM8_9PROT</name>
<dbReference type="CDD" id="cd13970">
    <property type="entry name" value="ABC1_ADCK3"/>
    <property type="match status" value="1"/>
</dbReference>
<dbReference type="Pfam" id="PF03109">
    <property type="entry name" value="ABC1"/>
    <property type="match status" value="1"/>
</dbReference>
<dbReference type="Proteomes" id="UP000175973">
    <property type="component" value="Chromosome"/>
</dbReference>
<feature type="domain" description="ABC1 atypical kinase-like" evidence="2">
    <location>
        <begin position="84"/>
        <end position="323"/>
    </location>
</feature>
<dbReference type="InterPro" id="IPR011009">
    <property type="entry name" value="Kinase-like_dom_sf"/>
</dbReference>
<dbReference type="EMBL" id="CP015164">
    <property type="protein sequence ID" value="AOW46736.1"/>
    <property type="molecule type" value="Genomic_DNA"/>
</dbReference>
<dbReference type="KEGG" id="aasc:A4S02_08065"/>
<evidence type="ECO:0000313" key="4">
    <source>
        <dbReference type="Proteomes" id="UP000175973"/>
    </source>
</evidence>
<dbReference type="Gene3D" id="1.10.510.10">
    <property type="entry name" value="Transferase(Phosphotransferase) domain 1"/>
    <property type="match status" value="1"/>
</dbReference>
<protein>
    <submittedName>
        <fullName evidence="3">ABC transporter ATP-binding protein</fullName>
    </submittedName>
</protein>
<dbReference type="AlphaFoldDB" id="A0A1D8QWM8"/>
<evidence type="ECO:0000259" key="2">
    <source>
        <dbReference type="Pfam" id="PF03109"/>
    </source>
</evidence>
<dbReference type="InterPro" id="IPR004147">
    <property type="entry name" value="ABC1_dom"/>
</dbReference>
<sequence>MARDMDNTGVFGELRRMVQTTGTVGGIAARLAGNKIGLRSGGASHAEDLKSMLGGLKGPLMKAAQLLATIPGALPDEYADELAQLQSNAPPMGWSFVRRRMTAELGPGWEKNFRSFGREAAAAASLGQVHQAVLTDGRRVACKLQYPDMKAAVEADLRQFRMAIGVYHKLDNAIRQDDVVEELSERLREELDYRHEAANMRLYHAVLADCPEVTVPLPIDELCTQRLLTMEWVQGQNLNAAIKAGLTEEQKKRIARALFRAWYVPLYQYGVVHGDPHMGNFTMREDAGLNLLDFGAIRIFQPSFIKGNIDLYYALRNKDMDMAAHAYEAWGFRDLTREKVAVLNEWAGLLYAPLMVDEERYIQDDNNPALGREILSKVHDGLQKAGGVRLPREFVLVDRSALGLGSVFMRLKVKMNWYQLFHEIVQDFDEQALAQRQQAAIKAARFPPETQPASRSKVF</sequence>
<dbReference type="SUPFAM" id="SSF56112">
    <property type="entry name" value="Protein kinase-like (PK-like)"/>
    <property type="match status" value="1"/>
</dbReference>
<accession>A0A1D8QWM8</accession>
<keyword evidence="4" id="KW-1185">Reference proteome</keyword>
<evidence type="ECO:0000313" key="3">
    <source>
        <dbReference type="EMBL" id="AOW46736.1"/>
    </source>
</evidence>
<keyword evidence="3" id="KW-0547">Nucleotide-binding</keyword>
<comment type="similarity">
    <text evidence="1">Belongs to the protein kinase superfamily. ADCK protein kinase family.</text>
</comment>
<organism evidence="3 4">
    <name type="scientific">Acetobacter ascendens</name>
    <dbReference type="NCBI Taxonomy" id="481146"/>
    <lineage>
        <taxon>Bacteria</taxon>
        <taxon>Pseudomonadati</taxon>
        <taxon>Pseudomonadota</taxon>
        <taxon>Alphaproteobacteria</taxon>
        <taxon>Acetobacterales</taxon>
        <taxon>Acetobacteraceae</taxon>
        <taxon>Acetobacter</taxon>
    </lineage>
</organism>
<dbReference type="RefSeq" id="WP_070323459.1">
    <property type="nucleotide sequence ID" value="NZ_CP015164.1"/>
</dbReference>
<evidence type="ECO:0000256" key="1">
    <source>
        <dbReference type="ARBA" id="ARBA00009670"/>
    </source>
</evidence>
<gene>
    <name evidence="3" type="ORF">A4S02_08065</name>
</gene>
<dbReference type="GO" id="GO:0005524">
    <property type="term" value="F:ATP binding"/>
    <property type="evidence" value="ECO:0007669"/>
    <property type="project" value="UniProtKB-KW"/>
</dbReference>
<dbReference type="PANTHER" id="PTHR10566">
    <property type="entry name" value="CHAPERONE-ACTIVITY OF BC1 COMPLEX CABC1 -RELATED"/>
    <property type="match status" value="1"/>
</dbReference>
<dbReference type="InterPro" id="IPR050154">
    <property type="entry name" value="UbiB_kinase"/>
</dbReference>
<proteinExistence type="inferred from homology"/>
<reference evidence="4" key="1">
    <citation type="submission" date="2016-04" db="EMBL/GenBank/DDBJ databases">
        <authorList>
            <person name="Jeon C.O."/>
            <person name="Cho G.Y."/>
            <person name="Jeong H.I."/>
            <person name="Kim K.H."/>
        </authorList>
    </citation>
    <scope>NUCLEOTIDE SEQUENCE [LARGE SCALE GENOMIC DNA]</scope>
    <source>
        <strain evidence="4">LMG 1590</strain>
    </source>
</reference>
<keyword evidence="3" id="KW-0067">ATP-binding</keyword>